<evidence type="ECO:0000313" key="1">
    <source>
        <dbReference type="EMBL" id="MEY9815275.1"/>
    </source>
</evidence>
<evidence type="ECO:0000313" key="2">
    <source>
        <dbReference type="Proteomes" id="UP001565447"/>
    </source>
</evidence>
<gene>
    <name evidence="1" type="ORF">RKD21_005532</name>
</gene>
<accession>A0ACC6UV00</accession>
<dbReference type="EMBL" id="JBGCBD010000002">
    <property type="protein sequence ID" value="MEY9815275.1"/>
    <property type="molecule type" value="Genomic_DNA"/>
</dbReference>
<keyword evidence="2" id="KW-1185">Reference proteome</keyword>
<comment type="caution">
    <text evidence="1">The sequence shown here is derived from an EMBL/GenBank/DDBJ whole genome shotgun (WGS) entry which is preliminary data.</text>
</comment>
<proteinExistence type="predicted"/>
<dbReference type="Proteomes" id="UP001565447">
    <property type="component" value="Unassembled WGS sequence"/>
</dbReference>
<protein>
    <submittedName>
        <fullName evidence="1">Uncharacterized protein</fullName>
    </submittedName>
</protein>
<reference evidence="1" key="1">
    <citation type="submission" date="2024-07" db="EMBL/GenBank/DDBJ databases">
        <title>Genome sequencing of plant associated microbes to promote plant fitness in Sorghum bicolor and Oryza sativa.</title>
        <authorList>
            <person name="Coleman-Derr D."/>
        </authorList>
    </citation>
    <scope>NUCLEOTIDE SEQUENCE</scope>
    <source>
        <strain evidence="1">SAI-173</strain>
    </source>
</reference>
<organism evidence="1 2">
    <name type="scientific">Streptomyces albogriseolus</name>
    <dbReference type="NCBI Taxonomy" id="1887"/>
    <lineage>
        <taxon>Bacteria</taxon>
        <taxon>Bacillati</taxon>
        <taxon>Actinomycetota</taxon>
        <taxon>Actinomycetes</taxon>
        <taxon>Kitasatosporales</taxon>
        <taxon>Streptomycetaceae</taxon>
        <taxon>Streptomyces</taxon>
        <taxon>Streptomyces albogriseolus group</taxon>
    </lineage>
</organism>
<name>A0ACC6UV00_STRAO</name>
<sequence length="39" mass="4310">MSRGAPGARFGHRAPGSLDPEILDINKTLNFHHEETSIH</sequence>